<dbReference type="EMBL" id="CP042425">
    <property type="protein sequence ID" value="QEL18759.1"/>
    <property type="molecule type" value="Genomic_DNA"/>
</dbReference>
<sequence>MDLLGDEDRAEQERLTFEVFDQWVELTKERLLDRAEATRFVFMTCEDLHDIASEPMTTDRAGLETNIDATPAVYVFTRLVGKSVVKVGQSDNARRRIVNGHLRYWNQWTASEVGGSYRARDLPWPQSLLDDQITLCIIPMPGKSADERLSLELWLKAKLHPELP</sequence>
<name>A0A5C1AH61_9BACT</name>
<evidence type="ECO:0008006" key="3">
    <source>
        <dbReference type="Google" id="ProtNLM"/>
    </source>
</evidence>
<organism evidence="1 2">
    <name type="scientific">Limnoglobus roseus</name>
    <dbReference type="NCBI Taxonomy" id="2598579"/>
    <lineage>
        <taxon>Bacteria</taxon>
        <taxon>Pseudomonadati</taxon>
        <taxon>Planctomycetota</taxon>
        <taxon>Planctomycetia</taxon>
        <taxon>Gemmatales</taxon>
        <taxon>Gemmataceae</taxon>
        <taxon>Limnoglobus</taxon>
    </lineage>
</organism>
<dbReference type="RefSeq" id="WP_149113220.1">
    <property type="nucleotide sequence ID" value="NZ_CP042425.1"/>
</dbReference>
<gene>
    <name evidence="1" type="ORF">PX52LOC_05797</name>
</gene>
<dbReference type="KEGG" id="lrs:PX52LOC_05797"/>
<accession>A0A5C1AH61</accession>
<evidence type="ECO:0000313" key="1">
    <source>
        <dbReference type="EMBL" id="QEL18759.1"/>
    </source>
</evidence>
<reference evidence="2" key="1">
    <citation type="submission" date="2019-08" db="EMBL/GenBank/DDBJ databases">
        <title>Limnoglobus roseus gen. nov., sp. nov., a novel freshwater planctomycete with a giant genome from the family Gemmataceae.</title>
        <authorList>
            <person name="Kulichevskaya I.S."/>
            <person name="Naumoff D.G."/>
            <person name="Miroshnikov K."/>
            <person name="Ivanova A."/>
            <person name="Philippov D.A."/>
            <person name="Hakobyan A."/>
            <person name="Rijpstra I.C."/>
            <person name="Sinninghe Damste J.S."/>
            <person name="Liesack W."/>
            <person name="Dedysh S.N."/>
        </authorList>
    </citation>
    <scope>NUCLEOTIDE SEQUENCE [LARGE SCALE GENOMIC DNA]</scope>
    <source>
        <strain evidence="2">PX52</strain>
    </source>
</reference>
<evidence type="ECO:0000313" key="2">
    <source>
        <dbReference type="Proteomes" id="UP000324974"/>
    </source>
</evidence>
<dbReference type="AlphaFoldDB" id="A0A5C1AH61"/>
<dbReference type="Proteomes" id="UP000324974">
    <property type="component" value="Chromosome"/>
</dbReference>
<protein>
    <recommendedName>
        <fullName evidence="3">GIY-YIG nuclease family protein</fullName>
    </recommendedName>
</protein>
<keyword evidence="2" id="KW-1185">Reference proteome</keyword>
<proteinExistence type="predicted"/>